<accession>A0AAD7PJU4</accession>
<dbReference type="GO" id="GO:0003746">
    <property type="term" value="F:translation elongation factor activity"/>
    <property type="evidence" value="ECO:0007669"/>
    <property type="project" value="UniProtKB-KW"/>
</dbReference>
<protein>
    <submittedName>
        <fullName evidence="1">Elongation factor 4</fullName>
    </submittedName>
</protein>
<keyword evidence="2" id="KW-1185">Reference proteome</keyword>
<dbReference type="PANTHER" id="PTHR33181:SF4">
    <property type="entry name" value="OVULE PROTEIN"/>
    <property type="match status" value="1"/>
</dbReference>
<name>A0AAD7PJU4_QUISA</name>
<evidence type="ECO:0000313" key="1">
    <source>
        <dbReference type="EMBL" id="KAJ7958241.1"/>
    </source>
</evidence>
<dbReference type="Proteomes" id="UP001163823">
    <property type="component" value="Chromosome 8"/>
</dbReference>
<gene>
    <name evidence="1" type="ORF">O6P43_018997</name>
</gene>
<keyword evidence="1" id="KW-0648">Protein biosynthesis</keyword>
<dbReference type="EMBL" id="JARAOO010000008">
    <property type="protein sequence ID" value="KAJ7958241.1"/>
    <property type="molecule type" value="Genomic_DNA"/>
</dbReference>
<keyword evidence="1" id="KW-0251">Elongation factor</keyword>
<evidence type="ECO:0000313" key="2">
    <source>
        <dbReference type="Proteomes" id="UP001163823"/>
    </source>
</evidence>
<sequence length="94" mass="11419">MELLYKMVFPMRRVWNGVASRFGFNKSGIVKLQRDVRACEYEDIHIMWEMLKRNETETARSPGNSSKFPRRSNKRQYWNLIEWGRRSPFLCHSY</sequence>
<reference evidence="1" key="1">
    <citation type="journal article" date="2023" name="Science">
        <title>Elucidation of the pathway for biosynthesis of saponin adjuvants from the soapbark tree.</title>
        <authorList>
            <person name="Reed J."/>
            <person name="Orme A."/>
            <person name="El-Demerdash A."/>
            <person name="Owen C."/>
            <person name="Martin L.B.B."/>
            <person name="Misra R.C."/>
            <person name="Kikuchi S."/>
            <person name="Rejzek M."/>
            <person name="Martin A.C."/>
            <person name="Harkess A."/>
            <person name="Leebens-Mack J."/>
            <person name="Louveau T."/>
            <person name="Stephenson M.J."/>
            <person name="Osbourn A."/>
        </authorList>
    </citation>
    <scope>NUCLEOTIDE SEQUENCE</scope>
    <source>
        <strain evidence="1">S10</strain>
    </source>
</reference>
<dbReference type="KEGG" id="qsa:O6P43_018997"/>
<dbReference type="PANTHER" id="PTHR33181">
    <property type="entry name" value="OS01G0778500 PROTEIN"/>
    <property type="match status" value="1"/>
</dbReference>
<comment type="caution">
    <text evidence="1">The sequence shown here is derived from an EMBL/GenBank/DDBJ whole genome shotgun (WGS) entry which is preliminary data.</text>
</comment>
<proteinExistence type="predicted"/>
<organism evidence="1 2">
    <name type="scientific">Quillaja saponaria</name>
    <name type="common">Soap bark tree</name>
    <dbReference type="NCBI Taxonomy" id="32244"/>
    <lineage>
        <taxon>Eukaryota</taxon>
        <taxon>Viridiplantae</taxon>
        <taxon>Streptophyta</taxon>
        <taxon>Embryophyta</taxon>
        <taxon>Tracheophyta</taxon>
        <taxon>Spermatophyta</taxon>
        <taxon>Magnoliopsida</taxon>
        <taxon>eudicotyledons</taxon>
        <taxon>Gunneridae</taxon>
        <taxon>Pentapetalae</taxon>
        <taxon>rosids</taxon>
        <taxon>fabids</taxon>
        <taxon>Fabales</taxon>
        <taxon>Quillajaceae</taxon>
        <taxon>Quillaja</taxon>
    </lineage>
</organism>
<dbReference type="AlphaFoldDB" id="A0AAD7PJU4"/>